<dbReference type="PANTHER" id="PTHR45962">
    <property type="entry name" value="N-FATTY-ACYL-AMINO ACID SYNTHASE/HYDROLASE PM20D1"/>
    <property type="match status" value="1"/>
</dbReference>
<evidence type="ECO:0000256" key="3">
    <source>
        <dbReference type="ARBA" id="ARBA00022723"/>
    </source>
</evidence>
<accession>A0A146KEC2</accession>
<dbReference type="GO" id="GO:0006508">
    <property type="term" value="P:proteolysis"/>
    <property type="evidence" value="ECO:0007669"/>
    <property type="project" value="UniProtKB-KW"/>
</dbReference>
<dbReference type="SUPFAM" id="SSF53187">
    <property type="entry name" value="Zn-dependent exopeptidases"/>
    <property type="match status" value="1"/>
</dbReference>
<feature type="domain" description="Peptidase M20 dimerisation" evidence="7">
    <location>
        <begin position="237"/>
        <end position="382"/>
    </location>
</feature>
<dbReference type="InterPro" id="IPR011650">
    <property type="entry name" value="Peptidase_M20_dimer"/>
</dbReference>
<sequence>LSFTISAIFSLVFKSKKPIYLTMLLLLSAAILNTIIIKKPALKKNEKEFSHPTVVQNLQKMIKHETIKSNIDLNDQVREAYMNELKQLFPTVFKEMELRLVSRSFLLHYKYETDPQKPFLIMCHSDVVDATGDWTNPPFSGVVKDNKIYGRGTFDTKGSLCAMLQAAEDLFSQKKLTRSFYIFSSFDEETTHVGAPEVVEYFKKENIILDFVLDEGGAIIDPPFPGLKHRCAMIALAEKGQMTIKFTATSNGGHSSQPPRITPLSTLAKLVLVTPKMFTNRVHPITLQTFKSIAPYMKFPLRFILGNGWLFKPLVKLVLLINSTSAAMLRTTNVFTIAQAGTEFNVVPREASMVANFRFGLHQDYNESKCLMEKVCKKLNVKMDVISGCKNSKIATTGEKYKFLTKTIDKVFGDVIITPYFALGGTDARFFGDVCDNVYRFIPLSVSTDQLLRMHGIDENIDVSTLMQAVEFYKEIILGQNKQ</sequence>
<comment type="similarity">
    <text evidence="1">Belongs to the peptidase M20A family.</text>
</comment>
<dbReference type="EMBL" id="GDID01001514">
    <property type="protein sequence ID" value="JAP95092.1"/>
    <property type="molecule type" value="Transcribed_RNA"/>
</dbReference>
<dbReference type="AlphaFoldDB" id="A0A146KEC2"/>
<evidence type="ECO:0000256" key="1">
    <source>
        <dbReference type="ARBA" id="ARBA00006247"/>
    </source>
</evidence>
<dbReference type="GO" id="GO:0008233">
    <property type="term" value="F:peptidase activity"/>
    <property type="evidence" value="ECO:0007669"/>
    <property type="project" value="UniProtKB-KW"/>
</dbReference>
<dbReference type="InterPro" id="IPR036264">
    <property type="entry name" value="Bact_exopeptidase_dim_dom"/>
</dbReference>
<keyword evidence="6" id="KW-0472">Membrane</keyword>
<evidence type="ECO:0000256" key="2">
    <source>
        <dbReference type="ARBA" id="ARBA00022670"/>
    </source>
</evidence>
<dbReference type="InterPro" id="IPR047177">
    <property type="entry name" value="Pept_M20A"/>
</dbReference>
<keyword evidence="3" id="KW-0479">Metal-binding</keyword>
<feature type="non-terminal residue" evidence="8">
    <location>
        <position position="1"/>
    </location>
</feature>
<dbReference type="Pfam" id="PF01546">
    <property type="entry name" value="Peptidase_M20"/>
    <property type="match status" value="1"/>
</dbReference>
<keyword evidence="5" id="KW-0862">Zinc</keyword>
<keyword evidence="6" id="KW-0812">Transmembrane</keyword>
<protein>
    <submittedName>
        <fullName evidence="8">Peptidase M20</fullName>
    </submittedName>
</protein>
<keyword evidence="4" id="KW-0378">Hydrolase</keyword>
<dbReference type="Gene3D" id="3.40.630.10">
    <property type="entry name" value="Zn peptidases"/>
    <property type="match status" value="1"/>
</dbReference>
<dbReference type="Gene3D" id="1.10.150.900">
    <property type="match status" value="1"/>
</dbReference>
<feature type="transmembrane region" description="Helical" evidence="6">
    <location>
        <begin position="19"/>
        <end position="37"/>
    </location>
</feature>
<evidence type="ECO:0000259" key="7">
    <source>
        <dbReference type="Pfam" id="PF07687"/>
    </source>
</evidence>
<dbReference type="InterPro" id="IPR002933">
    <property type="entry name" value="Peptidase_M20"/>
</dbReference>
<gene>
    <name evidence="8" type="ORF">TPC1_12025</name>
</gene>
<evidence type="ECO:0000256" key="6">
    <source>
        <dbReference type="SAM" id="Phobius"/>
    </source>
</evidence>
<evidence type="ECO:0000313" key="8">
    <source>
        <dbReference type="EMBL" id="JAP95092.1"/>
    </source>
</evidence>
<dbReference type="GO" id="GO:0046872">
    <property type="term" value="F:metal ion binding"/>
    <property type="evidence" value="ECO:0007669"/>
    <property type="project" value="UniProtKB-KW"/>
</dbReference>
<dbReference type="SUPFAM" id="SSF55031">
    <property type="entry name" value="Bacterial exopeptidase dimerisation domain"/>
    <property type="match status" value="1"/>
</dbReference>
<dbReference type="Pfam" id="PF07687">
    <property type="entry name" value="M20_dimer"/>
    <property type="match status" value="1"/>
</dbReference>
<dbReference type="PANTHER" id="PTHR45962:SF1">
    <property type="entry name" value="N-FATTY-ACYL-AMINO ACID SYNTHASE_HYDROLASE PM20D1"/>
    <property type="match status" value="1"/>
</dbReference>
<reference evidence="8" key="1">
    <citation type="submission" date="2015-07" db="EMBL/GenBank/DDBJ databases">
        <title>Adaptation to a free-living lifestyle via gene acquisitions in the diplomonad Trepomonas sp. PC1.</title>
        <authorList>
            <person name="Xu F."/>
            <person name="Jerlstrom-Hultqvist J."/>
            <person name="Kolisko M."/>
            <person name="Simpson A.G.B."/>
            <person name="Roger A.J."/>
            <person name="Svard S.G."/>
            <person name="Andersson J.O."/>
        </authorList>
    </citation>
    <scope>NUCLEOTIDE SEQUENCE</scope>
    <source>
        <strain evidence="8">PC1</strain>
    </source>
</reference>
<name>A0A146KEC2_9EUKA</name>
<keyword evidence="2" id="KW-0645">Protease</keyword>
<dbReference type="Gene3D" id="3.30.70.360">
    <property type="match status" value="1"/>
</dbReference>
<keyword evidence="6" id="KW-1133">Transmembrane helix</keyword>
<organism evidence="8">
    <name type="scientific">Trepomonas sp. PC1</name>
    <dbReference type="NCBI Taxonomy" id="1076344"/>
    <lineage>
        <taxon>Eukaryota</taxon>
        <taxon>Metamonada</taxon>
        <taxon>Diplomonadida</taxon>
        <taxon>Hexamitidae</taxon>
        <taxon>Hexamitinae</taxon>
        <taxon>Trepomonas</taxon>
    </lineage>
</organism>
<evidence type="ECO:0000256" key="5">
    <source>
        <dbReference type="ARBA" id="ARBA00022833"/>
    </source>
</evidence>
<evidence type="ECO:0000256" key="4">
    <source>
        <dbReference type="ARBA" id="ARBA00022801"/>
    </source>
</evidence>
<proteinExistence type="inferred from homology"/>